<sequence length="114" mass="13186">MSLKNRCSVLTDLSLLNLARALKDEDVLIFVLLDIPETTIVTFYEESKALNQKHNAFKQQCLLHWKELRATVKDSKKLKQLDWALRESGQKEIADVVKERNSLDLQITKELFAT</sequence>
<name>A0A183TL84_SCHSO</name>
<dbReference type="InterPro" id="IPR011029">
    <property type="entry name" value="DEATH-like_dom_sf"/>
</dbReference>
<protein>
    <submittedName>
        <fullName evidence="3">DUF4276 family protein</fullName>
    </submittedName>
</protein>
<organism evidence="3">
    <name type="scientific">Schistocephalus solidus</name>
    <name type="common">Tapeworm</name>
    <dbReference type="NCBI Taxonomy" id="70667"/>
    <lineage>
        <taxon>Eukaryota</taxon>
        <taxon>Metazoa</taxon>
        <taxon>Spiralia</taxon>
        <taxon>Lophotrochozoa</taxon>
        <taxon>Platyhelminthes</taxon>
        <taxon>Cestoda</taxon>
        <taxon>Eucestoda</taxon>
        <taxon>Diphyllobothriidea</taxon>
        <taxon>Diphyllobothriidae</taxon>
        <taxon>Schistocephalus</taxon>
    </lineage>
</organism>
<gene>
    <name evidence="1" type="ORF">SSLN_LOCUS17232</name>
</gene>
<evidence type="ECO:0000313" key="3">
    <source>
        <dbReference type="WBParaSite" id="SSLN_0001788701-mRNA-1"/>
    </source>
</evidence>
<dbReference type="OrthoDB" id="6281858at2759"/>
<keyword evidence="2" id="KW-1185">Reference proteome</keyword>
<reference evidence="1 2" key="2">
    <citation type="submission" date="2018-11" db="EMBL/GenBank/DDBJ databases">
        <authorList>
            <consortium name="Pathogen Informatics"/>
        </authorList>
    </citation>
    <scope>NUCLEOTIDE SEQUENCE [LARGE SCALE GENOMIC DNA]</scope>
    <source>
        <strain evidence="1 2">NST_G2</strain>
    </source>
</reference>
<proteinExistence type="predicted"/>
<dbReference type="Gene3D" id="1.10.533.10">
    <property type="entry name" value="Death Domain, Fas"/>
    <property type="match status" value="1"/>
</dbReference>
<evidence type="ECO:0000313" key="1">
    <source>
        <dbReference type="EMBL" id="VDM03618.1"/>
    </source>
</evidence>
<dbReference type="EMBL" id="UYSU01042171">
    <property type="protein sequence ID" value="VDM03618.1"/>
    <property type="molecule type" value="Genomic_DNA"/>
</dbReference>
<dbReference type="WBParaSite" id="SSLN_0001788701-mRNA-1">
    <property type="protein sequence ID" value="SSLN_0001788701-mRNA-1"/>
    <property type="gene ID" value="SSLN_0001788701"/>
</dbReference>
<dbReference type="AlphaFoldDB" id="A0A183TL84"/>
<dbReference type="Proteomes" id="UP000275846">
    <property type="component" value="Unassembled WGS sequence"/>
</dbReference>
<evidence type="ECO:0000313" key="2">
    <source>
        <dbReference type="Proteomes" id="UP000275846"/>
    </source>
</evidence>
<accession>A0A183TL84</accession>
<reference evidence="3" key="1">
    <citation type="submission" date="2016-06" db="UniProtKB">
        <authorList>
            <consortium name="WormBaseParasite"/>
        </authorList>
    </citation>
    <scope>IDENTIFICATION</scope>
</reference>